<name>A0ABU9T6P9_9HYPH</name>
<reference evidence="5 6" key="1">
    <citation type="submission" date="2024-03" db="EMBL/GenBank/DDBJ databases">
        <title>Community enrichment and isolation of bacterial strains for fucoidan degradation.</title>
        <authorList>
            <person name="Sichert A."/>
        </authorList>
    </citation>
    <scope>NUCLEOTIDE SEQUENCE [LARGE SCALE GENOMIC DNA]</scope>
    <source>
        <strain evidence="5 6">AS62</strain>
    </source>
</reference>
<dbReference type="CDD" id="cd07409">
    <property type="entry name" value="MPP_CD73_N"/>
    <property type="match status" value="1"/>
</dbReference>
<dbReference type="Pfam" id="PF01476">
    <property type="entry name" value="LysM"/>
    <property type="match status" value="1"/>
</dbReference>
<feature type="signal peptide" evidence="3">
    <location>
        <begin position="1"/>
        <end position="24"/>
    </location>
</feature>
<dbReference type="Proteomes" id="UP001477870">
    <property type="component" value="Unassembled WGS sequence"/>
</dbReference>
<dbReference type="InterPro" id="IPR008334">
    <property type="entry name" value="5'-Nucleotdase_C"/>
</dbReference>
<dbReference type="PROSITE" id="PS51782">
    <property type="entry name" value="LYSM"/>
    <property type="match status" value="1"/>
</dbReference>
<feature type="domain" description="LysM" evidence="4">
    <location>
        <begin position="645"/>
        <end position="692"/>
    </location>
</feature>
<protein>
    <submittedName>
        <fullName evidence="5">5'-nucleotidase C-terminal domain-containing protein</fullName>
    </submittedName>
</protein>
<dbReference type="InterPro" id="IPR036779">
    <property type="entry name" value="LysM_dom_sf"/>
</dbReference>
<dbReference type="InterPro" id="IPR018392">
    <property type="entry name" value="LysM"/>
</dbReference>
<proteinExistence type="inferred from homology"/>
<comment type="caution">
    <text evidence="5">The sequence shown here is derived from an EMBL/GenBank/DDBJ whole genome shotgun (WGS) entry which is preliminary data.</text>
</comment>
<dbReference type="InterPro" id="IPR006146">
    <property type="entry name" value="5'-Nucleotdase_CS"/>
</dbReference>
<dbReference type="PRINTS" id="PR01607">
    <property type="entry name" value="APYRASEFAMLY"/>
</dbReference>
<dbReference type="InterPro" id="IPR036907">
    <property type="entry name" value="5'-Nucleotdase_C_sf"/>
</dbReference>
<dbReference type="EMBL" id="JBBMQO010000004">
    <property type="protein sequence ID" value="MEM5501802.1"/>
    <property type="molecule type" value="Genomic_DNA"/>
</dbReference>
<dbReference type="Pfam" id="PF00149">
    <property type="entry name" value="Metallophos"/>
    <property type="match status" value="1"/>
</dbReference>
<comment type="similarity">
    <text evidence="1 3">Belongs to the 5'-nucleotidase family.</text>
</comment>
<organism evidence="5 6">
    <name type="scientific">Ahrensia kielensis</name>
    <dbReference type="NCBI Taxonomy" id="76980"/>
    <lineage>
        <taxon>Bacteria</taxon>
        <taxon>Pseudomonadati</taxon>
        <taxon>Pseudomonadota</taxon>
        <taxon>Alphaproteobacteria</taxon>
        <taxon>Hyphomicrobiales</taxon>
        <taxon>Ahrensiaceae</taxon>
        <taxon>Ahrensia</taxon>
    </lineage>
</organism>
<dbReference type="Gene3D" id="3.60.21.10">
    <property type="match status" value="1"/>
</dbReference>
<dbReference type="Gene3D" id="3.10.350.10">
    <property type="entry name" value="LysM domain"/>
    <property type="match status" value="1"/>
</dbReference>
<keyword evidence="3" id="KW-0547">Nucleotide-binding</keyword>
<evidence type="ECO:0000256" key="1">
    <source>
        <dbReference type="ARBA" id="ARBA00006654"/>
    </source>
</evidence>
<dbReference type="SUPFAM" id="SSF55816">
    <property type="entry name" value="5'-nucleotidase (syn. UDP-sugar hydrolase), C-terminal domain"/>
    <property type="match status" value="1"/>
</dbReference>
<dbReference type="PANTHER" id="PTHR11575:SF24">
    <property type="entry name" value="5'-NUCLEOTIDASE"/>
    <property type="match status" value="1"/>
</dbReference>
<dbReference type="Pfam" id="PF02872">
    <property type="entry name" value="5_nucleotid_C"/>
    <property type="match status" value="1"/>
</dbReference>
<accession>A0ABU9T6P9</accession>
<keyword evidence="2 3" id="KW-0732">Signal</keyword>
<evidence type="ECO:0000256" key="3">
    <source>
        <dbReference type="RuleBase" id="RU362119"/>
    </source>
</evidence>
<evidence type="ECO:0000256" key="2">
    <source>
        <dbReference type="ARBA" id="ARBA00022729"/>
    </source>
</evidence>
<gene>
    <name evidence="5" type="ORF">WNY59_09380</name>
</gene>
<evidence type="ECO:0000313" key="5">
    <source>
        <dbReference type="EMBL" id="MEM5501802.1"/>
    </source>
</evidence>
<evidence type="ECO:0000259" key="4">
    <source>
        <dbReference type="PROSITE" id="PS51782"/>
    </source>
</evidence>
<dbReference type="Gene3D" id="3.90.780.10">
    <property type="entry name" value="5'-Nucleotidase, C-terminal domain"/>
    <property type="match status" value="1"/>
</dbReference>
<keyword evidence="3" id="KW-0378">Hydrolase</keyword>
<evidence type="ECO:0000313" key="6">
    <source>
        <dbReference type="Proteomes" id="UP001477870"/>
    </source>
</evidence>
<feature type="chain" id="PRO_5044960979" evidence="3">
    <location>
        <begin position="25"/>
        <end position="694"/>
    </location>
</feature>
<dbReference type="RefSeq" id="WP_342848222.1">
    <property type="nucleotide sequence ID" value="NZ_JBBMQO010000004.1"/>
</dbReference>
<dbReference type="PROSITE" id="PS00786">
    <property type="entry name" value="5_NUCLEOTIDASE_2"/>
    <property type="match status" value="1"/>
</dbReference>
<dbReference type="InterPro" id="IPR006179">
    <property type="entry name" value="5_nucleotidase/apyrase"/>
</dbReference>
<dbReference type="InterPro" id="IPR004843">
    <property type="entry name" value="Calcineurin-like_PHP"/>
</dbReference>
<sequence>MKKIAAIAAMSVSALALSTSFAAADYELNILHINDLHSRIESINKYDSTCGAEDEAEGACFGGVARVQTKIDERRAALTGEEKNVLLLDAGDQFQGSLYYTTYKGDAAAEFMSGMGFDAMAVGNHEFDDGPEGLKKFLGNVNFPVISGNTMAGLSTGIEGGITPYVIKELGGEKVGILSVLATDTDETSSPGKDVLFLDEVRYLKGAVAALEAEGINKIVLLSHVGLTRDKEIAAAVDGIDVIVGGHSHTLLSNTDENAAGTYPLNVKNPSGKDVPIVQAYAYSKYLGELKVVFDDEGNVTSASGDPHLLDASVEPNADVLARVKELGGPIEELKVQVIGESTDVIDGSRDVCRAGECSMGTLVADALLDRTKDQGVVLAITNGGGLRSSIDAGEVTMGEALSVLPFQNTLATFETTGANLLAALENGVGQIEEGAGRFPQVAGMKYTFDKSAEPGSRITEVMIADAEGNFSALDPDATYLAATNNYVRNGGDGYSMFVDAANAYDFGPGLEQVLADYLAKNNPYTPYTDGRISEASSMEKAEMEKPAEEAAAETEMKAEVEVTVPETTLGAGDLSVSSPVIEIAPPVDMVKDAEVDVAVPETTLGAGDLSTSSPKIEVEAPKAEMAEGEEMKKEEVAEDAMEMKTHTIAAGDTLWDLAKEFYGKGQMYTKLQEANPQFKAGDLEIGATLNVPK</sequence>
<dbReference type="InterPro" id="IPR029052">
    <property type="entry name" value="Metallo-depent_PP-like"/>
</dbReference>
<dbReference type="SMART" id="SM00257">
    <property type="entry name" value="LysM"/>
    <property type="match status" value="1"/>
</dbReference>
<dbReference type="CDD" id="cd00118">
    <property type="entry name" value="LysM"/>
    <property type="match status" value="1"/>
</dbReference>
<dbReference type="SUPFAM" id="SSF56300">
    <property type="entry name" value="Metallo-dependent phosphatases"/>
    <property type="match status" value="1"/>
</dbReference>
<dbReference type="PROSITE" id="PS00785">
    <property type="entry name" value="5_NUCLEOTIDASE_1"/>
    <property type="match status" value="1"/>
</dbReference>
<keyword evidence="6" id="KW-1185">Reference proteome</keyword>
<dbReference type="PANTHER" id="PTHR11575">
    <property type="entry name" value="5'-NUCLEOTIDASE-RELATED"/>
    <property type="match status" value="1"/>
</dbReference>